<proteinExistence type="predicted"/>
<accession>A0ABQ3UR77</accession>
<feature type="signal peptide" evidence="3">
    <location>
        <begin position="1"/>
        <end position="20"/>
    </location>
</feature>
<dbReference type="InterPro" id="IPR008972">
    <property type="entry name" value="Cupredoxin"/>
</dbReference>
<dbReference type="PROSITE" id="PS51257">
    <property type="entry name" value="PROKAR_LIPOPROTEIN"/>
    <property type="match status" value="1"/>
</dbReference>
<keyword evidence="3" id="KW-0732">Signal</keyword>
<gene>
    <name evidence="5" type="ORF">KSB_36760</name>
</gene>
<evidence type="ECO:0000313" key="6">
    <source>
        <dbReference type="Proteomes" id="UP000654345"/>
    </source>
</evidence>
<evidence type="ECO:0000256" key="1">
    <source>
        <dbReference type="ARBA" id="ARBA00022723"/>
    </source>
</evidence>
<feature type="domain" description="Blue (type 1) copper" evidence="4">
    <location>
        <begin position="29"/>
        <end position="125"/>
    </location>
</feature>
<name>A0ABQ3UR77_9CHLR</name>
<reference evidence="5 6" key="1">
    <citation type="journal article" date="2021" name="Int. J. Syst. Evol. Microbiol.">
        <title>Reticulibacter mediterranei gen. nov., sp. nov., within the new family Reticulibacteraceae fam. nov., and Ktedonospora formicarum gen. nov., sp. nov., Ktedonobacter robiniae sp. nov., Dictyobacter formicarum sp. nov. and Dictyobacter arantiisoli sp. nov., belonging to the class Ktedonobacteria.</title>
        <authorList>
            <person name="Yabe S."/>
            <person name="Zheng Y."/>
            <person name="Wang C.M."/>
            <person name="Sakai Y."/>
            <person name="Abe K."/>
            <person name="Yokota A."/>
            <person name="Donadio S."/>
            <person name="Cavaletti L."/>
            <person name="Monciardini P."/>
        </authorList>
    </citation>
    <scope>NUCLEOTIDE SEQUENCE [LARGE SCALE GENOMIC DNA]</scope>
    <source>
        <strain evidence="5 6">SOSP1-30</strain>
    </source>
</reference>
<evidence type="ECO:0000256" key="2">
    <source>
        <dbReference type="ARBA" id="ARBA00023008"/>
    </source>
</evidence>
<sequence>MYKKLLFVMVCLSLFTVIIAACSIKEQVEASTKVKMGSANFIDTTVTVKKGDSIALVDTVSGPHVISNGTWQGNKAKAGAEPGAPNIGTINFAGNDSKNIGPFTTAGTFEFYCTIHPGMNLTVKVV</sequence>
<evidence type="ECO:0000313" key="5">
    <source>
        <dbReference type="EMBL" id="GHO55201.1"/>
    </source>
</evidence>
<comment type="caution">
    <text evidence="5">The sequence shown here is derived from an EMBL/GenBank/DDBJ whole genome shotgun (WGS) entry which is preliminary data.</text>
</comment>
<keyword evidence="1" id="KW-0479">Metal-binding</keyword>
<dbReference type="InterPro" id="IPR000923">
    <property type="entry name" value="BlueCu_1"/>
</dbReference>
<keyword evidence="6" id="KW-1185">Reference proteome</keyword>
<dbReference type="Gene3D" id="2.60.40.420">
    <property type="entry name" value="Cupredoxins - blue copper proteins"/>
    <property type="match status" value="1"/>
</dbReference>
<evidence type="ECO:0000259" key="4">
    <source>
        <dbReference type="Pfam" id="PF00127"/>
    </source>
</evidence>
<evidence type="ECO:0000256" key="3">
    <source>
        <dbReference type="SAM" id="SignalP"/>
    </source>
</evidence>
<dbReference type="RefSeq" id="WP_201371819.1">
    <property type="nucleotide sequence ID" value="NZ_BNJG01000001.1"/>
</dbReference>
<keyword evidence="2" id="KW-0186">Copper</keyword>
<protein>
    <recommendedName>
        <fullName evidence="4">Blue (type 1) copper domain-containing protein</fullName>
    </recommendedName>
</protein>
<dbReference type="Proteomes" id="UP000654345">
    <property type="component" value="Unassembled WGS sequence"/>
</dbReference>
<dbReference type="Pfam" id="PF00127">
    <property type="entry name" value="Copper-bind"/>
    <property type="match status" value="1"/>
</dbReference>
<dbReference type="SUPFAM" id="SSF49503">
    <property type="entry name" value="Cupredoxins"/>
    <property type="match status" value="1"/>
</dbReference>
<organism evidence="5 6">
    <name type="scientific">Ktedonobacter robiniae</name>
    <dbReference type="NCBI Taxonomy" id="2778365"/>
    <lineage>
        <taxon>Bacteria</taxon>
        <taxon>Bacillati</taxon>
        <taxon>Chloroflexota</taxon>
        <taxon>Ktedonobacteria</taxon>
        <taxon>Ktedonobacterales</taxon>
        <taxon>Ktedonobacteraceae</taxon>
        <taxon>Ktedonobacter</taxon>
    </lineage>
</organism>
<dbReference type="EMBL" id="BNJG01000001">
    <property type="protein sequence ID" value="GHO55201.1"/>
    <property type="molecule type" value="Genomic_DNA"/>
</dbReference>
<feature type="chain" id="PRO_5045283868" description="Blue (type 1) copper domain-containing protein" evidence="3">
    <location>
        <begin position="21"/>
        <end position="126"/>
    </location>
</feature>